<dbReference type="AlphaFoldDB" id="C7QEU2"/>
<dbReference type="EMBL" id="CP001700">
    <property type="protein sequence ID" value="ACU72862.1"/>
    <property type="molecule type" value="Genomic_DNA"/>
</dbReference>
<dbReference type="STRING" id="479433.Caci_3986"/>
<dbReference type="Pfam" id="PF14224">
    <property type="entry name" value="DUF4331"/>
    <property type="match status" value="1"/>
</dbReference>
<dbReference type="OrthoDB" id="9791748at2"/>
<feature type="signal peptide" evidence="1">
    <location>
        <begin position="1"/>
        <end position="24"/>
    </location>
</feature>
<accession>C7QEU2</accession>
<keyword evidence="3" id="KW-1185">Reference proteome</keyword>
<dbReference type="InterPro" id="IPR025566">
    <property type="entry name" value="DUF4331"/>
</dbReference>
<keyword evidence="1" id="KW-0732">Signal</keyword>
<dbReference type="PROSITE" id="PS51257">
    <property type="entry name" value="PROKAR_LIPOPROTEIN"/>
    <property type="match status" value="1"/>
</dbReference>
<protein>
    <recommendedName>
        <fullName evidence="4">DUF4331 domain-containing protein</fullName>
    </recommendedName>
</protein>
<evidence type="ECO:0000313" key="3">
    <source>
        <dbReference type="Proteomes" id="UP000000851"/>
    </source>
</evidence>
<gene>
    <name evidence="2" type="ordered locus">Caci_3986</name>
</gene>
<dbReference type="eggNOG" id="ENOG502Z7P1">
    <property type="taxonomic scope" value="Bacteria"/>
</dbReference>
<evidence type="ECO:0000313" key="2">
    <source>
        <dbReference type="EMBL" id="ACU72862.1"/>
    </source>
</evidence>
<dbReference type="InParanoid" id="C7QEU2"/>
<evidence type="ECO:0000256" key="1">
    <source>
        <dbReference type="SAM" id="SignalP"/>
    </source>
</evidence>
<sequence precursor="true">MARRSRFRTLIPGLAAAACVAVLAAGLGAGAPTASASSHREAPLIAGDPQVDNTDVYAFSSPDRPDTVTFLANFTPFEEPVGGPNFYPWATDAQYDIHVDSHGTGKPDLTFRYTFTNEDHRGTDTFLYDNGVVRSLDDPHLLFRQHYKLEEIKADGSSKVLVADGIAAPSDTGAVSMPDYGALRRQAVTGFAGGQTLVGQAADPFFLDLRIFDLLYGKNFSEAGHNTLAGYNVNTIALQVPKSELALDGNPARNPVIGLWSTAQRRTMKLTPGAQTPTGGWVQVSRLGNPLVNEVVVPAALKDAFNGLTPDKDHTIAPVVQRVLDPEVPKLVQAIYGIPAPVAPRTDLVEIFLQGIAKATGGPIQADLNSQLLNADANAAAFTPAEELRLNMTVPVSARPNRLGVIGGDLQGFPNGRRLNDDVVDIALQAMEGAARTGQIVQPLANGDGVNRPDRRVSDRFPYVALPYDQAVNTDRDRHGNYRHAGGMGGLLSGLFGR</sequence>
<proteinExistence type="predicted"/>
<evidence type="ECO:0008006" key="4">
    <source>
        <dbReference type="Google" id="ProtNLM"/>
    </source>
</evidence>
<dbReference type="RefSeq" id="WP_015792591.1">
    <property type="nucleotide sequence ID" value="NC_013131.1"/>
</dbReference>
<dbReference type="HOGENOM" id="CLU_025722_0_0_11"/>
<dbReference type="KEGG" id="cai:Caci_3986"/>
<reference evidence="2 3" key="1">
    <citation type="journal article" date="2009" name="Stand. Genomic Sci.">
        <title>Complete genome sequence of Catenulispora acidiphila type strain (ID 139908).</title>
        <authorList>
            <person name="Copeland A."/>
            <person name="Lapidus A."/>
            <person name="Glavina Del Rio T."/>
            <person name="Nolan M."/>
            <person name="Lucas S."/>
            <person name="Chen F."/>
            <person name="Tice H."/>
            <person name="Cheng J.F."/>
            <person name="Bruce D."/>
            <person name="Goodwin L."/>
            <person name="Pitluck S."/>
            <person name="Mikhailova N."/>
            <person name="Pati A."/>
            <person name="Ivanova N."/>
            <person name="Mavromatis K."/>
            <person name="Chen A."/>
            <person name="Palaniappan K."/>
            <person name="Chain P."/>
            <person name="Land M."/>
            <person name="Hauser L."/>
            <person name="Chang Y.J."/>
            <person name="Jeffries C.D."/>
            <person name="Chertkov O."/>
            <person name="Brettin T."/>
            <person name="Detter J.C."/>
            <person name="Han C."/>
            <person name="Ali Z."/>
            <person name="Tindall B.J."/>
            <person name="Goker M."/>
            <person name="Bristow J."/>
            <person name="Eisen J.A."/>
            <person name="Markowitz V."/>
            <person name="Hugenholtz P."/>
            <person name="Kyrpides N.C."/>
            <person name="Klenk H.P."/>
        </authorList>
    </citation>
    <scope>NUCLEOTIDE SEQUENCE [LARGE SCALE GENOMIC DNA]</scope>
    <source>
        <strain evidence="3">DSM 44928 / JCM 14897 / NBRC 102108 / NRRL B-24433 / ID139908</strain>
    </source>
</reference>
<name>C7QEU2_CATAD</name>
<dbReference type="Proteomes" id="UP000000851">
    <property type="component" value="Chromosome"/>
</dbReference>
<feature type="chain" id="PRO_5038500287" description="DUF4331 domain-containing protein" evidence="1">
    <location>
        <begin position="25"/>
        <end position="498"/>
    </location>
</feature>
<organism evidence="2 3">
    <name type="scientific">Catenulispora acidiphila (strain DSM 44928 / JCM 14897 / NBRC 102108 / NRRL B-24433 / ID139908)</name>
    <dbReference type="NCBI Taxonomy" id="479433"/>
    <lineage>
        <taxon>Bacteria</taxon>
        <taxon>Bacillati</taxon>
        <taxon>Actinomycetota</taxon>
        <taxon>Actinomycetes</taxon>
        <taxon>Catenulisporales</taxon>
        <taxon>Catenulisporaceae</taxon>
        <taxon>Catenulispora</taxon>
    </lineage>
</organism>